<sequence length="100" mass="10425">SGDITHYDVGMGSCGWTSTANEAVVAIPHGMMNNGANPNNNPLCGKSITISYQGKEHTAKIVDTCGGCDGQAIDLSNSLFTAVAPSGDGRVHGVNWWFNN</sequence>
<evidence type="ECO:0000313" key="3">
    <source>
        <dbReference type="Proteomes" id="UP000800041"/>
    </source>
</evidence>
<dbReference type="CDD" id="cd22191">
    <property type="entry name" value="DPBB_RlpA_EXP_N-like"/>
    <property type="match status" value="1"/>
</dbReference>
<name>A0A6G1HDA2_9PEZI</name>
<dbReference type="PANTHER" id="PTHR31836">
    <property type="match status" value="1"/>
</dbReference>
<gene>
    <name evidence="2" type="ORF">K402DRAFT_312273</name>
</gene>
<protein>
    <recommendedName>
        <fullName evidence="4">RlpA-like protein double-psi beta-barrel domain-containing protein</fullName>
    </recommendedName>
</protein>
<dbReference type="OrthoDB" id="623670at2759"/>
<proteinExistence type="predicted"/>
<evidence type="ECO:0000256" key="1">
    <source>
        <dbReference type="ARBA" id="ARBA00022729"/>
    </source>
</evidence>
<dbReference type="Proteomes" id="UP000800041">
    <property type="component" value="Unassembled WGS sequence"/>
</dbReference>
<evidence type="ECO:0000313" key="2">
    <source>
        <dbReference type="EMBL" id="KAF1990999.1"/>
    </source>
</evidence>
<dbReference type="PANTHER" id="PTHR31836:SF28">
    <property type="entry name" value="SRCR DOMAIN-CONTAINING PROTEIN-RELATED"/>
    <property type="match status" value="1"/>
</dbReference>
<accession>A0A6G1HDA2</accession>
<keyword evidence="1" id="KW-0732">Signal</keyword>
<dbReference type="InterPro" id="IPR051477">
    <property type="entry name" value="Expansin_CellWall"/>
</dbReference>
<dbReference type="SUPFAM" id="SSF50685">
    <property type="entry name" value="Barwin-like endoglucanases"/>
    <property type="match status" value="1"/>
</dbReference>
<organism evidence="2 3">
    <name type="scientific">Aulographum hederae CBS 113979</name>
    <dbReference type="NCBI Taxonomy" id="1176131"/>
    <lineage>
        <taxon>Eukaryota</taxon>
        <taxon>Fungi</taxon>
        <taxon>Dikarya</taxon>
        <taxon>Ascomycota</taxon>
        <taxon>Pezizomycotina</taxon>
        <taxon>Dothideomycetes</taxon>
        <taxon>Pleosporomycetidae</taxon>
        <taxon>Aulographales</taxon>
        <taxon>Aulographaceae</taxon>
    </lineage>
</organism>
<feature type="non-terminal residue" evidence="2">
    <location>
        <position position="1"/>
    </location>
</feature>
<dbReference type="InterPro" id="IPR036908">
    <property type="entry name" value="RlpA-like_sf"/>
</dbReference>
<dbReference type="EMBL" id="ML977140">
    <property type="protein sequence ID" value="KAF1990999.1"/>
    <property type="molecule type" value="Genomic_DNA"/>
</dbReference>
<reference evidence="2" key="1">
    <citation type="journal article" date="2020" name="Stud. Mycol.">
        <title>101 Dothideomycetes genomes: a test case for predicting lifestyles and emergence of pathogens.</title>
        <authorList>
            <person name="Haridas S."/>
            <person name="Albert R."/>
            <person name="Binder M."/>
            <person name="Bloem J."/>
            <person name="Labutti K."/>
            <person name="Salamov A."/>
            <person name="Andreopoulos B."/>
            <person name="Baker S."/>
            <person name="Barry K."/>
            <person name="Bills G."/>
            <person name="Bluhm B."/>
            <person name="Cannon C."/>
            <person name="Castanera R."/>
            <person name="Culley D."/>
            <person name="Daum C."/>
            <person name="Ezra D."/>
            <person name="Gonzalez J."/>
            <person name="Henrissat B."/>
            <person name="Kuo A."/>
            <person name="Liang C."/>
            <person name="Lipzen A."/>
            <person name="Lutzoni F."/>
            <person name="Magnuson J."/>
            <person name="Mondo S."/>
            <person name="Nolan M."/>
            <person name="Ohm R."/>
            <person name="Pangilinan J."/>
            <person name="Park H.-J."/>
            <person name="Ramirez L."/>
            <person name="Alfaro M."/>
            <person name="Sun H."/>
            <person name="Tritt A."/>
            <person name="Yoshinaga Y."/>
            <person name="Zwiers L.-H."/>
            <person name="Turgeon B."/>
            <person name="Goodwin S."/>
            <person name="Spatafora J."/>
            <person name="Crous P."/>
            <person name="Grigoriev I."/>
        </authorList>
    </citation>
    <scope>NUCLEOTIDE SEQUENCE</scope>
    <source>
        <strain evidence="2">CBS 113979</strain>
    </source>
</reference>
<evidence type="ECO:0008006" key="4">
    <source>
        <dbReference type="Google" id="ProtNLM"/>
    </source>
</evidence>
<dbReference type="Gene3D" id="2.40.40.10">
    <property type="entry name" value="RlpA-like domain"/>
    <property type="match status" value="1"/>
</dbReference>
<feature type="non-terminal residue" evidence="2">
    <location>
        <position position="100"/>
    </location>
</feature>
<dbReference type="AlphaFoldDB" id="A0A6G1HDA2"/>
<keyword evidence="3" id="KW-1185">Reference proteome</keyword>